<dbReference type="PANTHER" id="PTHR43424">
    <property type="entry name" value="LOCUS PUTATIVE PROTEIN 1-RELATED"/>
    <property type="match status" value="1"/>
</dbReference>
<dbReference type="Pfam" id="PF01943">
    <property type="entry name" value="Polysacc_synt"/>
    <property type="match status" value="1"/>
</dbReference>
<evidence type="ECO:0000256" key="5">
    <source>
        <dbReference type="SAM" id="Phobius"/>
    </source>
</evidence>
<keyword evidence="4 5" id="KW-0472">Membrane</keyword>
<evidence type="ECO:0000313" key="7">
    <source>
        <dbReference type="Proteomes" id="UP000580568"/>
    </source>
</evidence>
<feature type="transmembrane region" description="Helical" evidence="5">
    <location>
        <begin position="87"/>
        <end position="110"/>
    </location>
</feature>
<feature type="transmembrane region" description="Helical" evidence="5">
    <location>
        <begin position="213"/>
        <end position="229"/>
    </location>
</feature>
<feature type="transmembrane region" description="Helical" evidence="5">
    <location>
        <begin position="329"/>
        <end position="350"/>
    </location>
</feature>
<sequence length="487" mass="56404">MESKNSITKNIFYKLLLNVFNIIIPLIIGPYAATVIGPKYLGRISFSESIYTYFLIIATFGIYNYGLREISRIRDDKEKLSKLFTSLFLIGVISNSSVLIIYISFVFLHYSYQPQFPVLLIYSFTLFSNIFYVEWLFEATESFNFITIKTIIIRIFYVILLLLLVKKPSDYLIYAALNSLLFFFNYIVSFIYIKKNIKFNFNNLKLKKHIKPLFIILIMSNASILYTQLDKLLLGSYVSEIYVGYYNISQMLANMINTMLLSIILVTIPRLSNILVSNGAEPYEKLLNKISKTYLAFLFPSAIGMMVLSKEIILLLYKSAYLEAVNVLKIFSIFIIFSGLDFLLVNSIFYIKKKEKFAMIIVASFGFINLIIKLVLIYLNLLNHVTAIASTTLVEFFLVIVEYTFIVKFLDVNIKLISIDKLKYLIISLLFIPLSLVIKLFIHQTLLTILFTVLICSLAYGLVLFIIKDEILIEILLKFKTFFRLNK</sequence>
<keyword evidence="3 5" id="KW-1133">Transmembrane helix</keyword>
<evidence type="ECO:0000256" key="2">
    <source>
        <dbReference type="ARBA" id="ARBA00022692"/>
    </source>
</evidence>
<feature type="transmembrane region" description="Helical" evidence="5">
    <location>
        <begin position="116"/>
        <end position="133"/>
    </location>
</feature>
<evidence type="ECO:0000256" key="1">
    <source>
        <dbReference type="ARBA" id="ARBA00004141"/>
    </source>
</evidence>
<name>A0A6V8S9M6_9CLOT</name>
<dbReference type="PANTHER" id="PTHR43424:SF1">
    <property type="entry name" value="LOCUS PUTATIVE PROTEIN 1-RELATED"/>
    <property type="match status" value="1"/>
</dbReference>
<comment type="caution">
    <text evidence="6">The sequence shown here is derived from an EMBL/GenBank/DDBJ whole genome shotgun (WGS) entry which is preliminary data.</text>
</comment>
<accession>A0A6V8S9M6</accession>
<comment type="subcellular location">
    <subcellularLocation>
        <location evidence="1">Membrane</location>
        <topology evidence="1">Multi-pass membrane protein</topology>
    </subcellularLocation>
</comment>
<evidence type="ECO:0000313" key="6">
    <source>
        <dbReference type="EMBL" id="GFP73974.1"/>
    </source>
</evidence>
<reference evidence="6 7" key="1">
    <citation type="submission" date="2020-07" db="EMBL/GenBank/DDBJ databases">
        <title>A new beta-1,3-glucan-decomposing anaerobic bacterium isolated from anoxic soil subjected to biological soil disinfestation.</title>
        <authorList>
            <person name="Ueki A."/>
            <person name="Tonouchi A."/>
        </authorList>
    </citation>
    <scope>NUCLEOTIDE SEQUENCE [LARGE SCALE GENOMIC DNA]</scope>
    <source>
        <strain evidence="6 7">TW1</strain>
    </source>
</reference>
<gene>
    <name evidence="6" type="ORF">bsdtw1_00010</name>
</gene>
<keyword evidence="7" id="KW-1185">Reference proteome</keyword>
<evidence type="ECO:0000256" key="3">
    <source>
        <dbReference type="ARBA" id="ARBA00022989"/>
    </source>
</evidence>
<dbReference type="GO" id="GO:0016020">
    <property type="term" value="C:membrane"/>
    <property type="evidence" value="ECO:0007669"/>
    <property type="project" value="UniProtKB-SubCell"/>
</dbReference>
<feature type="transmembrane region" description="Helical" evidence="5">
    <location>
        <begin position="249"/>
        <end position="268"/>
    </location>
</feature>
<evidence type="ECO:0000256" key="4">
    <source>
        <dbReference type="ARBA" id="ARBA00023136"/>
    </source>
</evidence>
<proteinExistence type="predicted"/>
<feature type="transmembrane region" description="Helical" evidence="5">
    <location>
        <begin position="50"/>
        <end position="67"/>
    </location>
</feature>
<feature type="transmembrane region" description="Helical" evidence="5">
    <location>
        <begin position="294"/>
        <end position="317"/>
    </location>
</feature>
<dbReference type="AlphaFoldDB" id="A0A6V8S9M6"/>
<dbReference type="EMBL" id="BLZR01000001">
    <property type="protein sequence ID" value="GFP73974.1"/>
    <property type="molecule type" value="Genomic_DNA"/>
</dbReference>
<dbReference type="RefSeq" id="WP_183275568.1">
    <property type="nucleotide sequence ID" value="NZ_BLZR01000001.1"/>
</dbReference>
<feature type="transmembrane region" description="Helical" evidence="5">
    <location>
        <begin position="12"/>
        <end position="38"/>
    </location>
</feature>
<dbReference type="InterPro" id="IPR002797">
    <property type="entry name" value="Polysacc_synth"/>
</dbReference>
<feature type="transmembrane region" description="Helical" evidence="5">
    <location>
        <begin position="448"/>
        <end position="467"/>
    </location>
</feature>
<organism evidence="6 7">
    <name type="scientific">Clostridium fungisolvens</name>
    <dbReference type="NCBI Taxonomy" id="1604897"/>
    <lineage>
        <taxon>Bacteria</taxon>
        <taxon>Bacillati</taxon>
        <taxon>Bacillota</taxon>
        <taxon>Clostridia</taxon>
        <taxon>Eubacteriales</taxon>
        <taxon>Clostridiaceae</taxon>
        <taxon>Clostridium</taxon>
    </lineage>
</organism>
<keyword evidence="2 5" id="KW-0812">Transmembrane</keyword>
<feature type="transmembrane region" description="Helical" evidence="5">
    <location>
        <begin position="357"/>
        <end position="379"/>
    </location>
</feature>
<feature type="transmembrane region" description="Helical" evidence="5">
    <location>
        <begin position="171"/>
        <end position="193"/>
    </location>
</feature>
<protein>
    <submittedName>
        <fullName evidence="6">Lipid II flippase MurJ</fullName>
    </submittedName>
</protein>
<dbReference type="InterPro" id="IPR052556">
    <property type="entry name" value="PolySynth_Transporter"/>
</dbReference>
<feature type="transmembrane region" description="Helical" evidence="5">
    <location>
        <begin position="145"/>
        <end position="165"/>
    </location>
</feature>
<feature type="transmembrane region" description="Helical" evidence="5">
    <location>
        <begin position="422"/>
        <end position="442"/>
    </location>
</feature>
<feature type="transmembrane region" description="Helical" evidence="5">
    <location>
        <begin position="385"/>
        <end position="410"/>
    </location>
</feature>
<dbReference type="Proteomes" id="UP000580568">
    <property type="component" value="Unassembled WGS sequence"/>
</dbReference>